<feature type="non-terminal residue" evidence="2">
    <location>
        <position position="1"/>
    </location>
</feature>
<evidence type="ECO:0000259" key="1">
    <source>
        <dbReference type="Pfam" id="PF00722"/>
    </source>
</evidence>
<dbReference type="InterPro" id="IPR013320">
    <property type="entry name" value="ConA-like_dom_sf"/>
</dbReference>
<organism evidence="2 3">
    <name type="scientific">Thomasclavelia ramosa</name>
    <dbReference type="NCBI Taxonomy" id="1547"/>
    <lineage>
        <taxon>Bacteria</taxon>
        <taxon>Bacillati</taxon>
        <taxon>Bacillota</taxon>
        <taxon>Erysipelotrichia</taxon>
        <taxon>Erysipelotrichales</taxon>
        <taxon>Coprobacillaceae</taxon>
        <taxon>Thomasclavelia</taxon>
    </lineage>
</organism>
<feature type="domain" description="GH16" evidence="1">
    <location>
        <begin position="37"/>
        <end position="80"/>
    </location>
</feature>
<dbReference type="Gene3D" id="2.60.120.200">
    <property type="match status" value="1"/>
</dbReference>
<feature type="non-terminal residue" evidence="2">
    <location>
        <position position="90"/>
    </location>
</feature>
<dbReference type="InterPro" id="IPR000757">
    <property type="entry name" value="Beta-glucanase-like"/>
</dbReference>
<name>A0A3E3E2U0_9FIRM</name>
<sequence length="90" mass="10206">KEGNQSNKIVYGTPHFYYSKATSDGDKDGSYSPTELGGNKVLGENLADEYHVYGINWSPDKIEWYIDDVVYNTMYLDNDERLIAAAKAFQ</sequence>
<proteinExistence type="predicted"/>
<dbReference type="RefSeq" id="WP_147324596.1">
    <property type="nucleotide sequence ID" value="NZ_QUSL01000091.1"/>
</dbReference>
<evidence type="ECO:0000313" key="2">
    <source>
        <dbReference type="EMBL" id="RGD75877.1"/>
    </source>
</evidence>
<dbReference type="EMBL" id="QUSL01000091">
    <property type="protein sequence ID" value="RGD75877.1"/>
    <property type="molecule type" value="Genomic_DNA"/>
</dbReference>
<reference evidence="2 3" key="1">
    <citation type="submission" date="2018-08" db="EMBL/GenBank/DDBJ databases">
        <title>A genome reference for cultivated species of the human gut microbiota.</title>
        <authorList>
            <person name="Zou Y."/>
            <person name="Xue W."/>
            <person name="Luo G."/>
        </authorList>
    </citation>
    <scope>NUCLEOTIDE SEQUENCE [LARGE SCALE GENOMIC DNA]</scope>
    <source>
        <strain evidence="2 3">OM06-4</strain>
    </source>
</reference>
<dbReference type="SUPFAM" id="SSF49899">
    <property type="entry name" value="Concanavalin A-like lectins/glucanases"/>
    <property type="match status" value="1"/>
</dbReference>
<dbReference type="GO" id="GO:0005975">
    <property type="term" value="P:carbohydrate metabolic process"/>
    <property type="evidence" value="ECO:0007669"/>
    <property type="project" value="InterPro"/>
</dbReference>
<gene>
    <name evidence="2" type="ORF">DXB93_19365</name>
</gene>
<dbReference type="AlphaFoldDB" id="A0A3E3E2U0"/>
<protein>
    <submittedName>
        <fullName evidence="2">Glycoside hydrolase family 16 protein</fullName>
    </submittedName>
</protein>
<dbReference type="Proteomes" id="UP000261032">
    <property type="component" value="Unassembled WGS sequence"/>
</dbReference>
<dbReference type="Pfam" id="PF00722">
    <property type="entry name" value="Glyco_hydro_16"/>
    <property type="match status" value="1"/>
</dbReference>
<comment type="caution">
    <text evidence="2">The sequence shown here is derived from an EMBL/GenBank/DDBJ whole genome shotgun (WGS) entry which is preliminary data.</text>
</comment>
<dbReference type="GO" id="GO:0004553">
    <property type="term" value="F:hydrolase activity, hydrolyzing O-glycosyl compounds"/>
    <property type="evidence" value="ECO:0007669"/>
    <property type="project" value="InterPro"/>
</dbReference>
<keyword evidence="2" id="KW-0378">Hydrolase</keyword>
<evidence type="ECO:0000313" key="3">
    <source>
        <dbReference type="Proteomes" id="UP000261032"/>
    </source>
</evidence>
<accession>A0A3E3E2U0</accession>